<keyword evidence="1" id="KW-0812">Transmembrane</keyword>
<gene>
    <name evidence="2" type="ORF">CWC05_13780</name>
</gene>
<dbReference type="InterPro" id="IPR012902">
    <property type="entry name" value="N_methyl_site"/>
</dbReference>
<protein>
    <recommendedName>
        <fullName evidence="4">Type II secretion system protein J</fullName>
    </recommendedName>
</protein>
<dbReference type="Pfam" id="PF07963">
    <property type="entry name" value="N_methyl"/>
    <property type="match status" value="1"/>
</dbReference>
<reference evidence="3" key="2">
    <citation type="submission" date="2019-06" db="EMBL/GenBank/DDBJ databases">
        <title>Co-occurence of chitin degradation, pigmentation and bioactivity in marine Pseudoalteromonas.</title>
        <authorList>
            <person name="Sonnenschein E.C."/>
            <person name="Bech P.K."/>
        </authorList>
    </citation>
    <scope>NUCLEOTIDE SEQUENCE [LARGE SCALE GENOMIC DNA]</scope>
    <source>
        <strain evidence="3">S2897</strain>
    </source>
</reference>
<feature type="transmembrane region" description="Helical" evidence="1">
    <location>
        <begin position="12"/>
        <end position="33"/>
    </location>
</feature>
<reference evidence="2 3" key="1">
    <citation type="submission" date="2017-12" db="EMBL/GenBank/DDBJ databases">
        <authorList>
            <person name="Paulsen S."/>
            <person name="Gram L.K."/>
        </authorList>
    </citation>
    <scope>NUCLEOTIDE SEQUENCE [LARGE SCALE GENOMIC DNA]</scope>
    <source>
        <strain evidence="2 3">S2897</strain>
    </source>
</reference>
<accession>A0A5S3Z2L7</accession>
<organism evidence="2 3">
    <name type="scientific">Pseudoalteromonas ruthenica</name>
    <dbReference type="NCBI Taxonomy" id="151081"/>
    <lineage>
        <taxon>Bacteria</taxon>
        <taxon>Pseudomonadati</taxon>
        <taxon>Pseudomonadota</taxon>
        <taxon>Gammaproteobacteria</taxon>
        <taxon>Alteromonadales</taxon>
        <taxon>Pseudoalteromonadaceae</taxon>
        <taxon>Pseudoalteromonas</taxon>
    </lineage>
</organism>
<sequence length="233" mass="26421">MSIGAFKKSRLGFTLVEVLVAMVIFTMVIALSVTSYRFVLGQIDDNQNRSDVSQLSKIKMLNQQVRALEPLFFINNKGEGVPFFVGQKDGFAFISPTPKLLDEHMVIAQILASEQGFIYCELPYGSQSLQNYVLRERLCQQQVILYQGDNAELEYFGWRDALQLDNYYSEYLNVSVRPEPAWSSRYLSSSRGVLPLFIRLTLTPDAAQEPISWMLQLPEVNPFQRGVSNASQG</sequence>
<comment type="caution">
    <text evidence="2">The sequence shown here is derived from an EMBL/GenBank/DDBJ whole genome shotgun (WGS) entry which is preliminary data.</text>
</comment>
<proteinExistence type="predicted"/>
<dbReference type="NCBIfam" id="TIGR02532">
    <property type="entry name" value="IV_pilin_GFxxxE"/>
    <property type="match status" value="1"/>
</dbReference>
<dbReference type="EMBL" id="PNCG01000014">
    <property type="protein sequence ID" value="TMP86472.1"/>
    <property type="molecule type" value="Genomic_DNA"/>
</dbReference>
<evidence type="ECO:0000313" key="2">
    <source>
        <dbReference type="EMBL" id="TMP86472.1"/>
    </source>
</evidence>
<dbReference type="RefSeq" id="WP_138548582.1">
    <property type="nucleotide sequence ID" value="NZ_PNCG01000014.1"/>
</dbReference>
<keyword evidence="1" id="KW-1133">Transmembrane helix</keyword>
<evidence type="ECO:0000256" key="1">
    <source>
        <dbReference type="SAM" id="Phobius"/>
    </source>
</evidence>
<dbReference type="AlphaFoldDB" id="A0A5S3Z2L7"/>
<evidence type="ECO:0008006" key="4">
    <source>
        <dbReference type="Google" id="ProtNLM"/>
    </source>
</evidence>
<dbReference type="Proteomes" id="UP000305874">
    <property type="component" value="Unassembled WGS sequence"/>
</dbReference>
<evidence type="ECO:0000313" key="3">
    <source>
        <dbReference type="Proteomes" id="UP000305874"/>
    </source>
</evidence>
<keyword evidence="1" id="KW-0472">Membrane</keyword>
<name>A0A5S3Z2L7_9GAMM</name>